<dbReference type="FunFam" id="2.60.40.10:FF:000463">
    <property type="entry name" value="Immunoglobulin heavy constant gamma 1"/>
    <property type="match status" value="1"/>
</dbReference>
<dbReference type="Gene3D" id="2.60.40.10">
    <property type="entry name" value="Immunoglobulins"/>
    <property type="match status" value="2"/>
</dbReference>
<protein>
    <recommendedName>
        <fullName evidence="2">Ig-like domain-containing protein</fullName>
    </recommendedName>
</protein>
<dbReference type="GeneTree" id="ENSGT00940000161491"/>
<organism evidence="3 4">
    <name type="scientific">Chrysemys picta bellii</name>
    <name type="common">Western painted turtle</name>
    <name type="synonym">Emys bellii</name>
    <dbReference type="NCBI Taxonomy" id="8478"/>
    <lineage>
        <taxon>Eukaryota</taxon>
        <taxon>Metazoa</taxon>
        <taxon>Chordata</taxon>
        <taxon>Craniata</taxon>
        <taxon>Vertebrata</taxon>
        <taxon>Euteleostomi</taxon>
        <taxon>Archelosauria</taxon>
        <taxon>Testudinata</taxon>
        <taxon>Testudines</taxon>
        <taxon>Cryptodira</taxon>
        <taxon>Durocryptodira</taxon>
        <taxon>Testudinoidea</taxon>
        <taxon>Emydidae</taxon>
        <taxon>Chrysemys</taxon>
    </lineage>
</organism>
<evidence type="ECO:0000259" key="2">
    <source>
        <dbReference type="PROSITE" id="PS50835"/>
    </source>
</evidence>
<evidence type="ECO:0000313" key="3">
    <source>
        <dbReference type="Ensembl" id="ENSCPBP00000037728.1"/>
    </source>
</evidence>
<dbReference type="Proteomes" id="UP000694380">
    <property type="component" value="Unplaced"/>
</dbReference>
<dbReference type="SUPFAM" id="SSF48726">
    <property type="entry name" value="Immunoglobulin"/>
    <property type="match status" value="2"/>
</dbReference>
<name>A0A8C3IRN6_CHRPI</name>
<proteinExistence type="predicted"/>
<dbReference type="SMART" id="SM00407">
    <property type="entry name" value="IGc1"/>
    <property type="match status" value="2"/>
</dbReference>
<keyword evidence="1" id="KW-0393">Immunoglobulin domain</keyword>
<dbReference type="InterPro" id="IPR003597">
    <property type="entry name" value="Ig_C1-set"/>
</dbReference>
<reference evidence="3" key="1">
    <citation type="submission" date="2025-08" db="UniProtKB">
        <authorList>
            <consortium name="Ensembl"/>
        </authorList>
    </citation>
    <scope>IDENTIFICATION</scope>
</reference>
<dbReference type="PROSITE" id="PS00290">
    <property type="entry name" value="IG_MHC"/>
    <property type="match status" value="1"/>
</dbReference>
<dbReference type="InterPro" id="IPR013783">
    <property type="entry name" value="Ig-like_fold"/>
</dbReference>
<dbReference type="InterPro" id="IPR050380">
    <property type="entry name" value="Immune_Resp_Modulators"/>
</dbReference>
<dbReference type="AlphaFoldDB" id="A0A8C3IRN6"/>
<sequence>PPLPFHLGIKKKEPSVTVSQNNSPELKSSYNNGPVSGSAIFSGPAPFTREPSGLFTSPMTLSPFPKQPLGFAPLRERHSVTTWCLLKYLLSPALNVASCPQPGISNCNRHPLEVSLLPPSLEDLYIAQNATISCLVSGMETPGSLEVSWNRGSGGLLAVVSREPVLQEDGTYSATSILRVCVEEWQAGEEFTCTVNQDSWVPTLSINPSLFFMAVVSLRAPSVYISPPYAEELSLRESATITCLASGFQPREILVTWTQQDRPVPQEAYTNIGPIREAGEEELYFIYSKLNVLASEWERGDTYACVVGHEGLPMTFIHRSVDKSSGKPTAVNVSVILSDTDVTCY</sequence>
<evidence type="ECO:0000256" key="1">
    <source>
        <dbReference type="ARBA" id="ARBA00023319"/>
    </source>
</evidence>
<dbReference type="InterPro" id="IPR003006">
    <property type="entry name" value="Ig/MHC_CS"/>
</dbReference>
<dbReference type="Ensembl" id="ENSCPBT00000044245.1">
    <property type="protein sequence ID" value="ENSCPBP00000037728.1"/>
    <property type="gene ID" value="ENSCPBG00000026132.1"/>
</dbReference>
<feature type="domain" description="Ig-like" evidence="2">
    <location>
        <begin position="221"/>
        <end position="322"/>
    </location>
</feature>
<dbReference type="Pfam" id="PF07654">
    <property type="entry name" value="C1-set"/>
    <property type="match status" value="2"/>
</dbReference>
<dbReference type="PROSITE" id="PS50835">
    <property type="entry name" value="IG_LIKE"/>
    <property type="match status" value="2"/>
</dbReference>
<dbReference type="PANTHER" id="PTHR23411">
    <property type="entry name" value="TAPASIN"/>
    <property type="match status" value="1"/>
</dbReference>
<evidence type="ECO:0000313" key="4">
    <source>
        <dbReference type="Proteomes" id="UP000694380"/>
    </source>
</evidence>
<dbReference type="FunFam" id="2.60.40.10:FF:000998">
    <property type="entry name" value="Immunoglobulin heavy constant epsilon"/>
    <property type="match status" value="1"/>
</dbReference>
<dbReference type="InterPro" id="IPR036179">
    <property type="entry name" value="Ig-like_dom_sf"/>
</dbReference>
<keyword evidence="4" id="KW-1185">Reference proteome</keyword>
<dbReference type="InterPro" id="IPR007110">
    <property type="entry name" value="Ig-like_dom"/>
</dbReference>
<dbReference type="CDD" id="cd05768">
    <property type="entry name" value="IgC1_CH3_IgAGD_CH4_IgAEM"/>
    <property type="match status" value="1"/>
</dbReference>
<feature type="domain" description="Ig-like" evidence="2">
    <location>
        <begin position="111"/>
        <end position="207"/>
    </location>
</feature>
<reference evidence="3" key="2">
    <citation type="submission" date="2025-09" db="UniProtKB">
        <authorList>
            <consortium name="Ensembl"/>
        </authorList>
    </citation>
    <scope>IDENTIFICATION</scope>
</reference>
<accession>A0A8C3IRN6</accession>